<name>A0A1G8G588_9BACI</name>
<reference evidence="10 11" key="1">
    <citation type="submission" date="2016-10" db="EMBL/GenBank/DDBJ databases">
        <authorList>
            <person name="de Groot N.N."/>
        </authorList>
    </citation>
    <scope>NUCLEOTIDE SEQUENCE [LARGE SCALE GENOMIC DNA]</scope>
    <source>
        <strain evidence="10 11">DSM 21632</strain>
    </source>
</reference>
<dbReference type="GO" id="GO:0030170">
    <property type="term" value="F:pyridoxal phosphate binding"/>
    <property type="evidence" value="ECO:0007669"/>
    <property type="project" value="InterPro"/>
</dbReference>
<dbReference type="NCBIfam" id="NF005680">
    <property type="entry name" value="PRK07476.1"/>
    <property type="match status" value="1"/>
</dbReference>
<dbReference type="PANTHER" id="PTHR48078:SF6">
    <property type="entry name" value="L-THREONINE DEHYDRATASE CATABOLIC TDCB"/>
    <property type="match status" value="1"/>
</dbReference>
<dbReference type="Pfam" id="PF00291">
    <property type="entry name" value="PALP"/>
    <property type="match status" value="1"/>
</dbReference>
<dbReference type="InterPro" id="IPR000634">
    <property type="entry name" value="Ser/Thr_deHydtase_PyrdxlP-BS"/>
</dbReference>
<evidence type="ECO:0000313" key="11">
    <source>
        <dbReference type="Proteomes" id="UP000199163"/>
    </source>
</evidence>
<protein>
    <recommendedName>
        <fullName evidence="4">threonine ammonia-lyase</fullName>
        <ecNumber evidence="4">4.3.1.19</ecNumber>
    </recommendedName>
    <alternativeName>
        <fullName evidence="8">Threonine deaminase</fullName>
    </alternativeName>
</protein>
<evidence type="ECO:0000256" key="5">
    <source>
        <dbReference type="ARBA" id="ARBA00022898"/>
    </source>
</evidence>
<dbReference type="GO" id="GO:0004794">
    <property type="term" value="F:threonine deaminase activity"/>
    <property type="evidence" value="ECO:0007669"/>
    <property type="project" value="UniProtKB-EC"/>
</dbReference>
<sequence>MKNVTLKDVWVAKKRIRTSLAPTPMIYSQPLTDHTGVPVYVKLENLQPTGSFKIRGATNMITSLSSRQKQQGVITFSTGNHGFAVAYAAKQLSIPAVVCVSSRVPKAKIDALKQSGATLHIHGDSQDEAQEECLRLQKQDGYTLIPPFDNPAVIAGQGTIGLEILEDLPDVHTVLAGLSGGGLLSGIGLTLKETDSRIQVIGLSVQKGAAMDDSIKAGRPVAVPEHPTYADSLLGGIGVNNHYTMPMISRYVDERLRLQEPAIAKGMAYLYQHHRMVVEGAAAVGAGALLEKMVIPQGPVVIVVTGNSIDPLSHYDIVEPYLHSKT</sequence>
<keyword evidence="6 10" id="KW-0456">Lyase</keyword>
<dbReference type="PROSITE" id="PS00165">
    <property type="entry name" value="DEHYDRATASE_SER_THR"/>
    <property type="match status" value="1"/>
</dbReference>
<comment type="cofactor">
    <cofactor evidence="2">
        <name>pyridoxal 5'-phosphate</name>
        <dbReference type="ChEBI" id="CHEBI:597326"/>
    </cofactor>
</comment>
<keyword evidence="11" id="KW-1185">Reference proteome</keyword>
<evidence type="ECO:0000313" key="10">
    <source>
        <dbReference type="EMBL" id="SDH89466.1"/>
    </source>
</evidence>
<dbReference type="InterPro" id="IPR050147">
    <property type="entry name" value="Ser/Thr_Dehydratase"/>
</dbReference>
<evidence type="ECO:0000256" key="1">
    <source>
        <dbReference type="ARBA" id="ARBA00001274"/>
    </source>
</evidence>
<comment type="function">
    <text evidence="7">Catalyzes the anaerobic formation of alpha-ketobutyrate and ammonia from threonine in a two-step reaction. The first step involved a dehydration of threonine and a production of enamine intermediates (aminocrotonate), which tautomerizes to its imine form (iminobutyrate). Both intermediates are unstable and short-lived. The second step is the nonenzymatic hydrolysis of the enamine/imine intermediates to form 2-ketobutyrate and free ammonia. In the low water environment of the cell, the second step is accelerated by RidA.</text>
</comment>
<dbReference type="GO" id="GO:0006565">
    <property type="term" value="P:L-serine catabolic process"/>
    <property type="evidence" value="ECO:0007669"/>
    <property type="project" value="TreeGrafter"/>
</dbReference>
<evidence type="ECO:0000256" key="4">
    <source>
        <dbReference type="ARBA" id="ARBA00012096"/>
    </source>
</evidence>
<keyword evidence="5" id="KW-0663">Pyridoxal phosphate</keyword>
<feature type="domain" description="Tryptophan synthase beta chain-like PALP" evidence="9">
    <location>
        <begin position="18"/>
        <end position="306"/>
    </location>
</feature>
<proteinExistence type="inferred from homology"/>
<comment type="catalytic activity">
    <reaction evidence="1">
        <text>L-threonine = 2-oxobutanoate + NH4(+)</text>
        <dbReference type="Rhea" id="RHEA:22108"/>
        <dbReference type="ChEBI" id="CHEBI:16763"/>
        <dbReference type="ChEBI" id="CHEBI:28938"/>
        <dbReference type="ChEBI" id="CHEBI:57926"/>
        <dbReference type="EC" id="4.3.1.19"/>
    </reaction>
</comment>
<evidence type="ECO:0000256" key="3">
    <source>
        <dbReference type="ARBA" id="ARBA00010869"/>
    </source>
</evidence>
<dbReference type="InterPro" id="IPR001926">
    <property type="entry name" value="TrpB-like_PALP"/>
</dbReference>
<dbReference type="GO" id="GO:0006567">
    <property type="term" value="P:L-threonine catabolic process"/>
    <property type="evidence" value="ECO:0007669"/>
    <property type="project" value="TreeGrafter"/>
</dbReference>
<organism evidence="10 11">
    <name type="scientific">Alteribacillus persepolensis</name>
    <dbReference type="NCBI Taxonomy" id="568899"/>
    <lineage>
        <taxon>Bacteria</taxon>
        <taxon>Bacillati</taxon>
        <taxon>Bacillota</taxon>
        <taxon>Bacilli</taxon>
        <taxon>Bacillales</taxon>
        <taxon>Bacillaceae</taxon>
        <taxon>Alteribacillus</taxon>
    </lineage>
</organism>
<dbReference type="GO" id="GO:0009097">
    <property type="term" value="P:isoleucine biosynthetic process"/>
    <property type="evidence" value="ECO:0007669"/>
    <property type="project" value="TreeGrafter"/>
</dbReference>
<dbReference type="FunFam" id="3.40.50.1100:FF:000005">
    <property type="entry name" value="Threonine dehydratase catabolic"/>
    <property type="match status" value="1"/>
</dbReference>
<dbReference type="Gene3D" id="3.40.50.1100">
    <property type="match status" value="2"/>
</dbReference>
<dbReference type="AlphaFoldDB" id="A0A1G8G588"/>
<evidence type="ECO:0000256" key="7">
    <source>
        <dbReference type="ARBA" id="ARBA00025527"/>
    </source>
</evidence>
<dbReference type="EC" id="4.3.1.19" evidence="4"/>
<gene>
    <name evidence="10" type="ORF">SAMN05192534_11442</name>
</gene>
<accession>A0A1G8G588</accession>
<evidence type="ECO:0000256" key="8">
    <source>
        <dbReference type="ARBA" id="ARBA00031427"/>
    </source>
</evidence>
<dbReference type="EMBL" id="FNDK01000014">
    <property type="protein sequence ID" value="SDH89466.1"/>
    <property type="molecule type" value="Genomic_DNA"/>
</dbReference>
<evidence type="ECO:0000256" key="6">
    <source>
        <dbReference type="ARBA" id="ARBA00023239"/>
    </source>
</evidence>
<dbReference type="PANTHER" id="PTHR48078">
    <property type="entry name" value="THREONINE DEHYDRATASE, MITOCHONDRIAL-RELATED"/>
    <property type="match status" value="1"/>
</dbReference>
<dbReference type="SUPFAM" id="SSF53686">
    <property type="entry name" value="Tryptophan synthase beta subunit-like PLP-dependent enzymes"/>
    <property type="match status" value="1"/>
</dbReference>
<evidence type="ECO:0000256" key="2">
    <source>
        <dbReference type="ARBA" id="ARBA00001933"/>
    </source>
</evidence>
<comment type="similarity">
    <text evidence="3">Belongs to the serine/threonine dehydratase family.</text>
</comment>
<dbReference type="Proteomes" id="UP000199163">
    <property type="component" value="Unassembled WGS sequence"/>
</dbReference>
<dbReference type="GO" id="GO:0003941">
    <property type="term" value="F:L-serine ammonia-lyase activity"/>
    <property type="evidence" value="ECO:0007669"/>
    <property type="project" value="TreeGrafter"/>
</dbReference>
<dbReference type="STRING" id="568899.SAMN05192534_11442"/>
<evidence type="ECO:0000259" key="9">
    <source>
        <dbReference type="Pfam" id="PF00291"/>
    </source>
</evidence>
<dbReference type="OrthoDB" id="9811476at2"/>
<dbReference type="InterPro" id="IPR036052">
    <property type="entry name" value="TrpB-like_PALP_sf"/>
</dbReference>